<proteinExistence type="predicted"/>
<reference evidence="2" key="1">
    <citation type="journal article" date="2015" name="Nature">
        <title>Complex archaea that bridge the gap between prokaryotes and eukaryotes.</title>
        <authorList>
            <person name="Spang A."/>
            <person name="Saw J.H."/>
            <person name="Jorgensen S.L."/>
            <person name="Zaremba-Niedzwiedzka K."/>
            <person name="Martijn J."/>
            <person name="Lind A.E."/>
            <person name="van Eijk R."/>
            <person name="Schleper C."/>
            <person name="Guy L."/>
            <person name="Ettema T.J."/>
        </authorList>
    </citation>
    <scope>NUCLEOTIDE SEQUENCE</scope>
</reference>
<protein>
    <submittedName>
        <fullName evidence="2">Uncharacterized protein</fullName>
    </submittedName>
</protein>
<keyword evidence="1" id="KW-0472">Membrane</keyword>
<feature type="transmembrane region" description="Helical" evidence="1">
    <location>
        <begin position="58"/>
        <end position="79"/>
    </location>
</feature>
<evidence type="ECO:0000313" key="2">
    <source>
        <dbReference type="EMBL" id="KKN72359.1"/>
    </source>
</evidence>
<sequence>MSIGVGRVGRAIDWSGLLLFLLGIAPYVALSFVVVVFWDKHIGFVVPESVDFLTYTSKSLFSIHNVLGILSMFGSWVVWKVFCRVVRFVFMPLWSA</sequence>
<name>A0A0F9SZH5_9ZZZZ</name>
<gene>
    <name evidence="2" type="ORF">LCGC14_0411860</name>
</gene>
<accession>A0A0F9SZH5</accession>
<dbReference type="AlphaFoldDB" id="A0A0F9SZH5"/>
<organism evidence="2">
    <name type="scientific">marine sediment metagenome</name>
    <dbReference type="NCBI Taxonomy" id="412755"/>
    <lineage>
        <taxon>unclassified sequences</taxon>
        <taxon>metagenomes</taxon>
        <taxon>ecological metagenomes</taxon>
    </lineage>
</organism>
<comment type="caution">
    <text evidence="2">The sequence shown here is derived from an EMBL/GenBank/DDBJ whole genome shotgun (WGS) entry which is preliminary data.</text>
</comment>
<dbReference type="EMBL" id="LAZR01000364">
    <property type="protein sequence ID" value="KKN72359.1"/>
    <property type="molecule type" value="Genomic_DNA"/>
</dbReference>
<keyword evidence="1" id="KW-0812">Transmembrane</keyword>
<keyword evidence="1" id="KW-1133">Transmembrane helix</keyword>
<feature type="transmembrane region" description="Helical" evidence="1">
    <location>
        <begin position="12"/>
        <end position="38"/>
    </location>
</feature>
<evidence type="ECO:0000256" key="1">
    <source>
        <dbReference type="SAM" id="Phobius"/>
    </source>
</evidence>